<dbReference type="SUPFAM" id="SSF82689">
    <property type="entry name" value="Mechanosensitive channel protein MscS (YggB), C-terminal domain"/>
    <property type="match status" value="1"/>
</dbReference>
<evidence type="ECO:0000256" key="2">
    <source>
        <dbReference type="ARBA" id="ARBA00008017"/>
    </source>
</evidence>
<comment type="similarity">
    <text evidence="2">Belongs to the MscS (TC 1.A.23) family.</text>
</comment>
<dbReference type="KEGG" id="hhg:XM38_030320"/>
<gene>
    <name evidence="11" type="ORF">XM38_030320</name>
</gene>
<dbReference type="InterPro" id="IPR045276">
    <property type="entry name" value="YbiO_bact"/>
</dbReference>
<keyword evidence="3" id="KW-1003">Cell membrane</keyword>
<feature type="transmembrane region" description="Helical" evidence="7">
    <location>
        <begin position="343"/>
        <end position="368"/>
    </location>
</feature>
<sequence length="593" mass="66624">MQRKPSPWTTWQRYLWLAIVTILLVFTSHPSWLQAQEAESTPVAPSLPLLHSLEDLTPSDVPALLAGEERDVVSAPVRLDGRTLFFVAAPVIDPNDRPNDILSADQRAQEIEERLRELARRQLTAQTLDVTWELESSSNQPIIYVNGDFLFTVTALDAQLQGMNNLEIRANELTRVIQRALLRYVQQRQPAFLWRQSKIAAAILLALAVTSYLLTRFQAALKSRKQALANKETIEFDNDHLATALRQQMVNRERRGILDLQRGLLRLGQIALWLGGGFILLGLFPYTRWLQHVILNGLKLPFRLTLLSLIVYWLIRLSNLWVDRLFITLQEGSRLAPEPSERLALRFSTFSQVAKSIVDFIILTIGLLMGLTLLGFQVGPLITGAGIVGLAISLASQNLIRDIINGFLILLEDQYGVGDVIVVGEVAGFVETMNLRITQLRNEEGRLITIPNSQVTIVQNLSKEWSRVDLLIPVALTADLDQALLIVRQVADAMGQDESWGSLILEPPLLLGVDQLDHAGATIRLWIKTRPLKQWDVAREYRRRLKIAFEQAGIGIGVPQQVIHFRNFDGNGRVAHSDLSPSEVRSSATQNHQ</sequence>
<evidence type="ECO:0000256" key="4">
    <source>
        <dbReference type="ARBA" id="ARBA00022692"/>
    </source>
</evidence>
<feature type="domain" description="Mechanosensitive ion channel MscS C-terminal" evidence="9">
    <location>
        <begin position="471"/>
        <end position="556"/>
    </location>
</feature>
<dbReference type="STRING" id="1641165.XM38_10440"/>
<dbReference type="OrthoDB" id="9809206at2"/>
<dbReference type="InterPro" id="IPR049278">
    <property type="entry name" value="MS_channel_C"/>
</dbReference>
<feature type="domain" description="Mechanosensitive ion channel MscS" evidence="8">
    <location>
        <begin position="398"/>
        <end position="463"/>
    </location>
</feature>
<proteinExistence type="inferred from homology"/>
<dbReference type="Proteomes" id="UP000191901">
    <property type="component" value="Chromosome"/>
</dbReference>
<keyword evidence="6 7" id="KW-0472">Membrane</keyword>
<dbReference type="PANTHER" id="PTHR30460:SF0">
    <property type="entry name" value="MODERATE CONDUCTANCE MECHANOSENSITIVE CHANNEL YBIO"/>
    <property type="match status" value="1"/>
</dbReference>
<keyword evidence="4 7" id="KW-0812">Transmembrane</keyword>
<keyword evidence="12" id="KW-1185">Reference proteome</keyword>
<dbReference type="Pfam" id="PF21082">
    <property type="entry name" value="MS_channel_3rd"/>
    <property type="match status" value="1"/>
</dbReference>
<dbReference type="InterPro" id="IPR010920">
    <property type="entry name" value="LSM_dom_sf"/>
</dbReference>
<dbReference type="PANTHER" id="PTHR30460">
    <property type="entry name" value="MODERATE CONDUCTANCE MECHANOSENSITIVE CHANNEL YBIO"/>
    <property type="match status" value="1"/>
</dbReference>
<evidence type="ECO:0000256" key="7">
    <source>
        <dbReference type="SAM" id="Phobius"/>
    </source>
</evidence>
<dbReference type="InterPro" id="IPR023408">
    <property type="entry name" value="MscS_beta-dom_sf"/>
</dbReference>
<keyword evidence="5 7" id="KW-1133">Transmembrane helix</keyword>
<dbReference type="GO" id="GO:0005886">
    <property type="term" value="C:plasma membrane"/>
    <property type="evidence" value="ECO:0007669"/>
    <property type="project" value="UniProtKB-SubCell"/>
</dbReference>
<comment type="subcellular location">
    <subcellularLocation>
        <location evidence="1">Cell membrane</location>
        <topology evidence="1">Multi-pass membrane protein</topology>
    </subcellularLocation>
</comment>
<evidence type="ECO:0000259" key="8">
    <source>
        <dbReference type="Pfam" id="PF00924"/>
    </source>
</evidence>
<dbReference type="Gene3D" id="2.30.30.60">
    <property type="match status" value="1"/>
</dbReference>
<feature type="transmembrane region" description="Helical" evidence="7">
    <location>
        <begin position="264"/>
        <end position="284"/>
    </location>
</feature>
<dbReference type="RefSeq" id="WP_080808647.1">
    <property type="nucleotide sequence ID" value="NZ_CP021983.2"/>
</dbReference>
<protein>
    <submittedName>
        <fullName evidence="11">Small Conductance Mechanosensitive Ion Channel transporter</fullName>
    </submittedName>
</protein>
<dbReference type="InterPro" id="IPR011014">
    <property type="entry name" value="MscS_channel_TM-2"/>
</dbReference>
<feature type="transmembrane region" description="Helical" evidence="7">
    <location>
        <begin position="199"/>
        <end position="215"/>
    </location>
</feature>
<dbReference type="InterPro" id="IPR011066">
    <property type="entry name" value="MscS_channel_C_sf"/>
</dbReference>
<dbReference type="EMBL" id="CP021983">
    <property type="protein sequence ID" value="ASC72078.1"/>
    <property type="molecule type" value="Genomic_DNA"/>
</dbReference>
<dbReference type="InterPro" id="IPR006685">
    <property type="entry name" value="MscS_channel_2nd"/>
</dbReference>
<accession>A0A1Z3HP55</accession>
<dbReference type="Gene3D" id="3.30.70.100">
    <property type="match status" value="1"/>
</dbReference>
<evidence type="ECO:0000256" key="1">
    <source>
        <dbReference type="ARBA" id="ARBA00004651"/>
    </source>
</evidence>
<evidence type="ECO:0000259" key="10">
    <source>
        <dbReference type="Pfam" id="PF21088"/>
    </source>
</evidence>
<dbReference type="SUPFAM" id="SSF50182">
    <property type="entry name" value="Sm-like ribonucleoproteins"/>
    <property type="match status" value="1"/>
</dbReference>
<dbReference type="Pfam" id="PF21088">
    <property type="entry name" value="MS_channel_1st"/>
    <property type="match status" value="1"/>
</dbReference>
<feature type="transmembrane region" description="Helical" evidence="7">
    <location>
        <begin position="304"/>
        <end position="322"/>
    </location>
</feature>
<dbReference type="GO" id="GO:0008381">
    <property type="term" value="F:mechanosensitive monoatomic ion channel activity"/>
    <property type="evidence" value="ECO:0007669"/>
    <property type="project" value="InterPro"/>
</dbReference>
<evidence type="ECO:0000259" key="9">
    <source>
        <dbReference type="Pfam" id="PF21082"/>
    </source>
</evidence>
<feature type="domain" description="Mechanosensitive ion channel transmembrane helices 2/3" evidence="10">
    <location>
        <begin position="358"/>
        <end position="397"/>
    </location>
</feature>
<dbReference type="InterPro" id="IPR049142">
    <property type="entry name" value="MS_channel_1st"/>
</dbReference>
<dbReference type="Pfam" id="PF00924">
    <property type="entry name" value="MS_channel_2nd"/>
    <property type="match status" value="1"/>
</dbReference>
<dbReference type="SUPFAM" id="SSF82861">
    <property type="entry name" value="Mechanosensitive channel protein MscS (YggB), transmembrane region"/>
    <property type="match status" value="1"/>
</dbReference>
<evidence type="ECO:0000313" key="12">
    <source>
        <dbReference type="Proteomes" id="UP000191901"/>
    </source>
</evidence>
<reference evidence="11 12" key="1">
    <citation type="journal article" date="2016" name="Biochim. Biophys. Acta">
        <title>Characterization of red-shifted phycobilisomes isolated from the chlorophyll f-containing cyanobacterium Halomicronema hongdechloris.</title>
        <authorList>
            <person name="Li Y."/>
            <person name="Lin Y."/>
            <person name="Garvey C.J."/>
            <person name="Birch D."/>
            <person name="Corkery R.W."/>
            <person name="Loughlin P.C."/>
            <person name="Scheer H."/>
            <person name="Willows R.D."/>
            <person name="Chen M."/>
        </authorList>
    </citation>
    <scope>NUCLEOTIDE SEQUENCE [LARGE SCALE GENOMIC DNA]</scope>
    <source>
        <strain evidence="11 12">C2206</strain>
    </source>
</reference>
<organism evidence="11 12">
    <name type="scientific">Halomicronema hongdechloris C2206</name>
    <dbReference type="NCBI Taxonomy" id="1641165"/>
    <lineage>
        <taxon>Bacteria</taxon>
        <taxon>Bacillati</taxon>
        <taxon>Cyanobacteriota</taxon>
        <taxon>Cyanophyceae</taxon>
        <taxon>Nodosilineales</taxon>
        <taxon>Nodosilineaceae</taxon>
        <taxon>Halomicronema</taxon>
    </lineage>
</organism>
<evidence type="ECO:0000256" key="3">
    <source>
        <dbReference type="ARBA" id="ARBA00022475"/>
    </source>
</evidence>
<dbReference type="Gene3D" id="1.10.287.1260">
    <property type="match status" value="1"/>
</dbReference>
<evidence type="ECO:0000313" key="11">
    <source>
        <dbReference type="EMBL" id="ASC72078.1"/>
    </source>
</evidence>
<dbReference type="AlphaFoldDB" id="A0A1Z3HP55"/>
<name>A0A1Z3HP55_9CYAN</name>
<evidence type="ECO:0000256" key="6">
    <source>
        <dbReference type="ARBA" id="ARBA00023136"/>
    </source>
</evidence>
<evidence type="ECO:0000256" key="5">
    <source>
        <dbReference type="ARBA" id="ARBA00022989"/>
    </source>
</evidence>